<feature type="compositionally biased region" description="Basic and acidic residues" evidence="1">
    <location>
        <begin position="26"/>
        <end position="53"/>
    </location>
</feature>
<evidence type="ECO:0000256" key="1">
    <source>
        <dbReference type="SAM" id="MobiDB-lite"/>
    </source>
</evidence>
<evidence type="ECO:0000313" key="3">
    <source>
        <dbReference type="EMBL" id="SHF56954.1"/>
    </source>
</evidence>
<dbReference type="AlphaFoldDB" id="A0A1M5CQD9"/>
<keyword evidence="4" id="KW-1185">Reference proteome</keyword>
<gene>
    <name evidence="3" type="ORF">SAMN02745158_04245</name>
</gene>
<name>A0A1M5CQD9_9CLOT</name>
<evidence type="ECO:0000256" key="2">
    <source>
        <dbReference type="SAM" id="SignalP"/>
    </source>
</evidence>
<dbReference type="STRING" id="1122155.SAMN02745158_04245"/>
<dbReference type="Proteomes" id="UP000184245">
    <property type="component" value="Unassembled WGS sequence"/>
</dbReference>
<accession>A0A1M5CQD9</accession>
<dbReference type="OrthoDB" id="2086582at2"/>
<evidence type="ECO:0000313" key="4">
    <source>
        <dbReference type="Proteomes" id="UP000184245"/>
    </source>
</evidence>
<organism evidence="3 4">
    <name type="scientific">Lactonifactor longoviformis DSM 17459</name>
    <dbReference type="NCBI Taxonomy" id="1122155"/>
    <lineage>
        <taxon>Bacteria</taxon>
        <taxon>Bacillati</taxon>
        <taxon>Bacillota</taxon>
        <taxon>Clostridia</taxon>
        <taxon>Eubacteriales</taxon>
        <taxon>Clostridiaceae</taxon>
        <taxon>Lactonifactor</taxon>
    </lineage>
</organism>
<dbReference type="RefSeq" id="WP_072854761.1">
    <property type="nucleotide sequence ID" value="NZ_FQVI01000044.1"/>
</dbReference>
<dbReference type="EMBL" id="FQVI01000044">
    <property type="protein sequence ID" value="SHF56954.1"/>
    <property type="molecule type" value="Genomic_DNA"/>
</dbReference>
<feature type="signal peptide" evidence="2">
    <location>
        <begin position="1"/>
        <end position="19"/>
    </location>
</feature>
<sequence>MKKKIVALMLAVSLTASFAACGTPKDSSKESSKSEEASDTAETKEAGAEKESGEDGGTLSAEKNMLSVEVTIPASLLEGSDSAELTEEAEESGVKEVTKNADGSVTMKMTKAAHEELLTSMKTSIDESINELLADKENCPSFDSITYSDDVSAFDIKVDADSFGGFEGIYAITFYLMGNFYQAINAVPEEEINTTVNFINKDTGEVIQTGDSASMAEEASDSAE</sequence>
<reference evidence="3 4" key="1">
    <citation type="submission" date="2016-11" db="EMBL/GenBank/DDBJ databases">
        <authorList>
            <person name="Jaros S."/>
            <person name="Januszkiewicz K."/>
            <person name="Wedrychowicz H."/>
        </authorList>
    </citation>
    <scope>NUCLEOTIDE SEQUENCE [LARGE SCALE GENOMIC DNA]</scope>
    <source>
        <strain evidence="3 4">DSM 17459</strain>
    </source>
</reference>
<feature type="chain" id="PRO_5039237357" description="Antigen I/II N-terminal domain-containing protein" evidence="2">
    <location>
        <begin position="20"/>
        <end position="224"/>
    </location>
</feature>
<proteinExistence type="predicted"/>
<protein>
    <recommendedName>
        <fullName evidence="5">Antigen I/II N-terminal domain-containing protein</fullName>
    </recommendedName>
</protein>
<evidence type="ECO:0008006" key="5">
    <source>
        <dbReference type="Google" id="ProtNLM"/>
    </source>
</evidence>
<feature type="region of interest" description="Disordered" evidence="1">
    <location>
        <begin position="77"/>
        <end position="101"/>
    </location>
</feature>
<feature type="region of interest" description="Disordered" evidence="1">
    <location>
        <begin position="21"/>
        <end position="60"/>
    </location>
</feature>
<dbReference type="PROSITE" id="PS51257">
    <property type="entry name" value="PROKAR_LIPOPROTEIN"/>
    <property type="match status" value="1"/>
</dbReference>
<keyword evidence="2" id="KW-0732">Signal</keyword>